<evidence type="ECO:0000313" key="4">
    <source>
        <dbReference type="EMBL" id="MBP2703707.1"/>
    </source>
</evidence>
<dbReference type="Pfam" id="PF22725">
    <property type="entry name" value="GFO_IDH_MocA_C3"/>
    <property type="match status" value="1"/>
</dbReference>
<dbReference type="EMBL" id="JAFCNB010000003">
    <property type="protein sequence ID" value="MBP2703707.1"/>
    <property type="molecule type" value="Genomic_DNA"/>
</dbReference>
<feature type="domain" description="Gfo/Idh/MocA-like oxidoreductase N-terminal" evidence="2">
    <location>
        <begin position="8"/>
        <end position="121"/>
    </location>
</feature>
<sequence>MRPDSTGVAIVGCGNIAARYAENLAGYPEMRLVGAYDVQPERARTLADPHGARVYGSLDEVVADDEVGIVVNLTVHRAHYEVIRRCLEAGKHVHSEKPLALTHEEAAGLVALAESRGVRLGCAPATFLGETQQTALKLLREGGIGRVRLVYAEVNWGRIESWHPEPEGFYEVGPLFDVGVYPLTIVTTALGPARRVTAFASVVRPDRVRKDGTPFTITTPDYVVANVEFDGPVTLRLTCDFYVNNEGTRQRGLEFHGDDGSLLLESWHDFDQALDLWTPGGPPRPVAPVREPYPRVEWGRAVRDLAAAIREDRPHRATGRQAAHVVEILCATRESYETGKPVELTSAFTPPAPMDWAV</sequence>
<feature type="domain" description="GFO/IDH/MocA-like oxidoreductase" evidence="3">
    <location>
        <begin position="133"/>
        <end position="262"/>
    </location>
</feature>
<dbReference type="Pfam" id="PF01408">
    <property type="entry name" value="GFO_IDH_MocA"/>
    <property type="match status" value="1"/>
</dbReference>
<dbReference type="SUPFAM" id="SSF55347">
    <property type="entry name" value="Glyceraldehyde-3-phosphate dehydrogenase-like, C-terminal domain"/>
    <property type="match status" value="1"/>
</dbReference>
<dbReference type="PANTHER" id="PTHR43818:SF11">
    <property type="entry name" value="BCDNA.GH03377"/>
    <property type="match status" value="1"/>
</dbReference>
<evidence type="ECO:0000313" key="5">
    <source>
        <dbReference type="Proteomes" id="UP000674234"/>
    </source>
</evidence>
<organism evidence="4 5">
    <name type="scientific">Microbispora oryzae</name>
    <dbReference type="NCBI Taxonomy" id="2806554"/>
    <lineage>
        <taxon>Bacteria</taxon>
        <taxon>Bacillati</taxon>
        <taxon>Actinomycetota</taxon>
        <taxon>Actinomycetes</taxon>
        <taxon>Streptosporangiales</taxon>
        <taxon>Streptosporangiaceae</taxon>
        <taxon>Microbispora</taxon>
    </lineage>
</organism>
<dbReference type="SUPFAM" id="SSF51735">
    <property type="entry name" value="NAD(P)-binding Rossmann-fold domains"/>
    <property type="match status" value="1"/>
</dbReference>
<comment type="caution">
    <text evidence="4">The sequence shown here is derived from an EMBL/GenBank/DDBJ whole genome shotgun (WGS) entry which is preliminary data.</text>
</comment>
<protein>
    <submittedName>
        <fullName evidence="4">Gfo/Idh/MocA family oxidoreductase</fullName>
    </submittedName>
</protein>
<name>A0A941AIC8_9ACTN</name>
<evidence type="ECO:0000256" key="1">
    <source>
        <dbReference type="ARBA" id="ARBA00023002"/>
    </source>
</evidence>
<proteinExistence type="predicted"/>
<accession>A0A941AIC8</accession>
<dbReference type="InterPro" id="IPR050463">
    <property type="entry name" value="Gfo/Idh/MocA_oxidrdct_glycsds"/>
</dbReference>
<dbReference type="PANTHER" id="PTHR43818">
    <property type="entry name" value="BCDNA.GH03377"/>
    <property type="match status" value="1"/>
</dbReference>
<dbReference type="InterPro" id="IPR000683">
    <property type="entry name" value="Gfo/Idh/MocA-like_OxRdtase_N"/>
</dbReference>
<dbReference type="Gene3D" id="3.30.360.10">
    <property type="entry name" value="Dihydrodipicolinate Reductase, domain 2"/>
    <property type="match status" value="1"/>
</dbReference>
<keyword evidence="5" id="KW-1185">Reference proteome</keyword>
<dbReference type="Gene3D" id="3.40.50.720">
    <property type="entry name" value="NAD(P)-binding Rossmann-like Domain"/>
    <property type="match status" value="1"/>
</dbReference>
<dbReference type="AlphaFoldDB" id="A0A941AIC8"/>
<reference evidence="4" key="1">
    <citation type="submission" date="2021-02" db="EMBL/GenBank/DDBJ databases">
        <title>Draft genome sequence of Microbispora sp. RL4-1S isolated from rice leaves in Thailand.</title>
        <authorList>
            <person name="Muangham S."/>
            <person name="Duangmal K."/>
        </authorList>
    </citation>
    <scope>NUCLEOTIDE SEQUENCE</scope>
    <source>
        <strain evidence="4">RL4-1S</strain>
    </source>
</reference>
<dbReference type="GO" id="GO:0000166">
    <property type="term" value="F:nucleotide binding"/>
    <property type="evidence" value="ECO:0007669"/>
    <property type="project" value="InterPro"/>
</dbReference>
<dbReference type="InterPro" id="IPR036291">
    <property type="entry name" value="NAD(P)-bd_dom_sf"/>
</dbReference>
<evidence type="ECO:0000259" key="2">
    <source>
        <dbReference type="Pfam" id="PF01408"/>
    </source>
</evidence>
<keyword evidence="1" id="KW-0560">Oxidoreductase</keyword>
<gene>
    <name evidence="4" type="ORF">JOL79_07815</name>
</gene>
<dbReference type="GO" id="GO:0016491">
    <property type="term" value="F:oxidoreductase activity"/>
    <property type="evidence" value="ECO:0007669"/>
    <property type="project" value="UniProtKB-KW"/>
</dbReference>
<evidence type="ECO:0000259" key="3">
    <source>
        <dbReference type="Pfam" id="PF22725"/>
    </source>
</evidence>
<dbReference type="InterPro" id="IPR055170">
    <property type="entry name" value="GFO_IDH_MocA-like_dom"/>
</dbReference>
<dbReference type="RefSeq" id="WP_210154999.1">
    <property type="nucleotide sequence ID" value="NZ_JAFCNB010000003.1"/>
</dbReference>
<dbReference type="Proteomes" id="UP000674234">
    <property type="component" value="Unassembled WGS sequence"/>
</dbReference>